<dbReference type="Proteomes" id="UP000198866">
    <property type="component" value="Unassembled WGS sequence"/>
</dbReference>
<gene>
    <name evidence="2" type="ORF">SAMN05192539_105927</name>
</gene>
<dbReference type="EMBL" id="FNYE01000059">
    <property type="protein sequence ID" value="SEK12639.1"/>
    <property type="molecule type" value="Genomic_DNA"/>
</dbReference>
<proteinExistence type="predicted"/>
<sequence>MVRAPTETSPPNSSHCMCLSRECYYKRSTDVITRSSRKTSYPFEDTYAQRCPHEIPPPQAQHASLPQSAQVQSASPRVFAPRTRATSMNNRLSTSQRSISTSLEPRVLSMFARIEAKPSGPSSVTTAGRRLESNVQPVRHRAPISTWITCTPFPGLPYLCAATPPASPGFSTREYPPRSTLAVSASTRRMSAGRPKCVENVKSAR</sequence>
<protein>
    <submittedName>
        <fullName evidence="2">Uncharacterized protein</fullName>
    </submittedName>
</protein>
<evidence type="ECO:0000256" key="1">
    <source>
        <dbReference type="SAM" id="MobiDB-lite"/>
    </source>
</evidence>
<evidence type="ECO:0000313" key="3">
    <source>
        <dbReference type="Proteomes" id="UP000198866"/>
    </source>
</evidence>
<accession>A0A1H7EFF6</accession>
<feature type="region of interest" description="Disordered" evidence="1">
    <location>
        <begin position="168"/>
        <end position="205"/>
    </location>
</feature>
<reference evidence="3" key="1">
    <citation type="submission" date="2016-10" db="EMBL/GenBank/DDBJ databases">
        <authorList>
            <person name="Varghese N."/>
            <person name="Submissions S."/>
        </authorList>
    </citation>
    <scope>NUCLEOTIDE SEQUENCE [LARGE SCALE GENOMIC DNA]</scope>
    <source>
        <strain evidence="3">LMG 26031</strain>
    </source>
</reference>
<dbReference type="AlphaFoldDB" id="A0A1H7EFF6"/>
<name>A0A1H7EFF6_9BURK</name>
<keyword evidence="3" id="KW-1185">Reference proteome</keyword>
<dbReference type="STRING" id="667676.SAMN05192539_105927"/>
<evidence type="ECO:0000313" key="2">
    <source>
        <dbReference type="EMBL" id="SEK12639.1"/>
    </source>
</evidence>
<organism evidence="2 3">
    <name type="scientific">Paraburkholderia diazotrophica</name>
    <dbReference type="NCBI Taxonomy" id="667676"/>
    <lineage>
        <taxon>Bacteria</taxon>
        <taxon>Pseudomonadati</taxon>
        <taxon>Pseudomonadota</taxon>
        <taxon>Betaproteobacteria</taxon>
        <taxon>Burkholderiales</taxon>
        <taxon>Burkholderiaceae</taxon>
        <taxon>Paraburkholderia</taxon>
    </lineage>
</organism>